<keyword evidence="1" id="KW-0812">Transmembrane</keyword>
<keyword evidence="3" id="KW-1185">Reference proteome</keyword>
<reference evidence="2 3" key="1">
    <citation type="submission" date="2019-07" db="EMBL/GenBank/DDBJ databases">
        <title>Whole genome shotgun sequence of Aeromicrobium flavum NBRC 107625.</title>
        <authorList>
            <person name="Hosoyama A."/>
            <person name="Uohara A."/>
            <person name="Ohji S."/>
            <person name="Ichikawa N."/>
        </authorList>
    </citation>
    <scope>NUCLEOTIDE SEQUENCE [LARGE SCALE GENOMIC DNA]</scope>
    <source>
        <strain evidence="2 3">NBRC 107625</strain>
    </source>
</reference>
<comment type="caution">
    <text evidence="2">The sequence shown here is derived from an EMBL/GenBank/DDBJ whole genome shotgun (WGS) entry which is preliminary data.</text>
</comment>
<protein>
    <recommendedName>
        <fullName evidence="4">Cell envelope biogenesis protein OmpA</fullName>
    </recommendedName>
</protein>
<evidence type="ECO:0000313" key="3">
    <source>
        <dbReference type="Proteomes" id="UP000321769"/>
    </source>
</evidence>
<dbReference type="RefSeq" id="WP_146825409.1">
    <property type="nucleotide sequence ID" value="NZ_BAAAYQ010000001.1"/>
</dbReference>
<evidence type="ECO:0000256" key="1">
    <source>
        <dbReference type="SAM" id="Phobius"/>
    </source>
</evidence>
<feature type="transmembrane region" description="Helical" evidence="1">
    <location>
        <begin position="88"/>
        <end position="105"/>
    </location>
</feature>
<feature type="transmembrane region" description="Helical" evidence="1">
    <location>
        <begin position="12"/>
        <end position="36"/>
    </location>
</feature>
<evidence type="ECO:0008006" key="4">
    <source>
        <dbReference type="Google" id="ProtNLM"/>
    </source>
</evidence>
<dbReference type="Proteomes" id="UP000321769">
    <property type="component" value="Unassembled WGS sequence"/>
</dbReference>
<dbReference type="InterPro" id="IPR045713">
    <property type="entry name" value="DUF6069"/>
</dbReference>
<sequence>MSRLAVGARRASLVRVAVTGVVATVVAAALTTAAAAVAKSAGVDFEIPDGGESIPVAGFATVTTAFSLVGVGIALALSRWSARPATRFVQIAVPLTAVSLAPPFAVGADAGTAETLVGLHLVAAAVMVPAMARCLRRGSD</sequence>
<name>A0A512HRL9_9ACTN</name>
<accession>A0A512HRL9</accession>
<dbReference type="AlphaFoldDB" id="A0A512HRL9"/>
<organism evidence="2 3">
    <name type="scientific">Aeromicrobium flavum</name>
    <dbReference type="NCBI Taxonomy" id="416568"/>
    <lineage>
        <taxon>Bacteria</taxon>
        <taxon>Bacillati</taxon>
        <taxon>Actinomycetota</taxon>
        <taxon>Actinomycetes</taxon>
        <taxon>Propionibacteriales</taxon>
        <taxon>Nocardioidaceae</taxon>
        <taxon>Aeromicrobium</taxon>
    </lineage>
</organism>
<proteinExistence type="predicted"/>
<feature type="transmembrane region" description="Helical" evidence="1">
    <location>
        <begin position="56"/>
        <end position="76"/>
    </location>
</feature>
<dbReference type="Pfam" id="PF19545">
    <property type="entry name" value="DUF6069"/>
    <property type="match status" value="1"/>
</dbReference>
<keyword evidence="1" id="KW-1133">Transmembrane helix</keyword>
<keyword evidence="1" id="KW-0472">Membrane</keyword>
<dbReference type="EMBL" id="BJZQ01000001">
    <property type="protein sequence ID" value="GEO88076.1"/>
    <property type="molecule type" value="Genomic_DNA"/>
</dbReference>
<evidence type="ECO:0000313" key="2">
    <source>
        <dbReference type="EMBL" id="GEO88076.1"/>
    </source>
</evidence>
<gene>
    <name evidence="2" type="ORF">AFL01nite_04030</name>
</gene>
<dbReference type="OrthoDB" id="4775254at2"/>
<feature type="transmembrane region" description="Helical" evidence="1">
    <location>
        <begin position="117"/>
        <end position="135"/>
    </location>
</feature>